<reference evidence="5 6" key="2">
    <citation type="submission" date="2019-01" db="EMBL/GenBank/DDBJ databases">
        <title>The decoding of complex shrimp genome reveals the adaptation for benthos swimmer, frequently molting mechanism and breeding impact on genome.</title>
        <authorList>
            <person name="Sun Y."/>
            <person name="Gao Y."/>
            <person name="Yu Y."/>
        </authorList>
    </citation>
    <scope>NUCLEOTIDE SEQUENCE [LARGE SCALE GENOMIC DNA]</scope>
    <source>
        <tissue evidence="5">Muscle</tissue>
    </source>
</reference>
<dbReference type="SUPFAM" id="SSF48403">
    <property type="entry name" value="Ankyrin repeat"/>
    <property type="match status" value="1"/>
</dbReference>
<protein>
    <submittedName>
        <fullName evidence="5">Uncharacterized protein</fullName>
    </submittedName>
</protein>
<dbReference type="InterPro" id="IPR002110">
    <property type="entry name" value="Ankyrin_rpt"/>
</dbReference>
<dbReference type="Pfam" id="PF00023">
    <property type="entry name" value="Ank"/>
    <property type="match status" value="1"/>
</dbReference>
<keyword evidence="6" id="KW-1185">Reference proteome</keyword>
<evidence type="ECO:0000256" key="3">
    <source>
        <dbReference type="PROSITE-ProRule" id="PRU00023"/>
    </source>
</evidence>
<evidence type="ECO:0000313" key="6">
    <source>
        <dbReference type="Proteomes" id="UP000283509"/>
    </source>
</evidence>
<dbReference type="SMART" id="SM00248">
    <property type="entry name" value="ANK"/>
    <property type="match status" value="1"/>
</dbReference>
<feature type="repeat" description="ANK" evidence="3">
    <location>
        <begin position="21"/>
        <end position="53"/>
    </location>
</feature>
<feature type="region of interest" description="Disordered" evidence="4">
    <location>
        <begin position="106"/>
        <end position="126"/>
    </location>
</feature>
<proteinExistence type="predicted"/>
<sequence length="200" mass="21778">MTALEVLERKGARLEETTTDGGDTPLHLAASEGHLHVVFLLLSLKVSPQPKNRRGKTPQDVLKRPSATPNCDMEIFRDISKTQIMEKWIESERERSNLTREVRTQQVSARWRSASRPPGMRQGGVQCGNRDLAGAGTGRPCDITAVIITVIFPINVKEKCKTRSDNLPRLSLALTSAPAATKTSTTSSRPSSAASISGCD</sequence>
<dbReference type="PROSITE" id="PS50297">
    <property type="entry name" value="ANK_REP_REGION"/>
    <property type="match status" value="1"/>
</dbReference>
<reference evidence="5 6" key="1">
    <citation type="submission" date="2018-04" db="EMBL/GenBank/DDBJ databases">
        <authorList>
            <person name="Zhang X."/>
            <person name="Yuan J."/>
            <person name="Li F."/>
            <person name="Xiang J."/>
        </authorList>
    </citation>
    <scope>NUCLEOTIDE SEQUENCE [LARGE SCALE GENOMIC DNA]</scope>
    <source>
        <tissue evidence="5">Muscle</tissue>
    </source>
</reference>
<keyword evidence="1" id="KW-0677">Repeat</keyword>
<dbReference type="OrthoDB" id="19174at2759"/>
<evidence type="ECO:0000313" key="5">
    <source>
        <dbReference type="EMBL" id="ROT74829.1"/>
    </source>
</evidence>
<feature type="region of interest" description="Disordered" evidence="4">
    <location>
        <begin position="176"/>
        <end position="200"/>
    </location>
</feature>
<evidence type="ECO:0000256" key="4">
    <source>
        <dbReference type="SAM" id="MobiDB-lite"/>
    </source>
</evidence>
<accession>A0A3R7P409</accession>
<evidence type="ECO:0000256" key="2">
    <source>
        <dbReference type="ARBA" id="ARBA00023043"/>
    </source>
</evidence>
<dbReference type="EMBL" id="QCYY01001842">
    <property type="protein sequence ID" value="ROT74829.1"/>
    <property type="molecule type" value="Genomic_DNA"/>
</dbReference>
<dbReference type="InterPro" id="IPR036770">
    <property type="entry name" value="Ankyrin_rpt-contain_sf"/>
</dbReference>
<dbReference type="Gene3D" id="1.25.40.20">
    <property type="entry name" value="Ankyrin repeat-containing domain"/>
    <property type="match status" value="1"/>
</dbReference>
<dbReference type="Proteomes" id="UP000283509">
    <property type="component" value="Unassembled WGS sequence"/>
</dbReference>
<gene>
    <name evidence="5" type="ORF">C7M84_006658</name>
</gene>
<comment type="caution">
    <text evidence="5">The sequence shown here is derived from an EMBL/GenBank/DDBJ whole genome shotgun (WGS) entry which is preliminary data.</text>
</comment>
<feature type="region of interest" description="Disordered" evidence="4">
    <location>
        <begin position="48"/>
        <end position="67"/>
    </location>
</feature>
<name>A0A3R7P409_PENVA</name>
<evidence type="ECO:0000256" key="1">
    <source>
        <dbReference type="ARBA" id="ARBA00022737"/>
    </source>
</evidence>
<dbReference type="AlphaFoldDB" id="A0A3R7P409"/>
<organism evidence="5 6">
    <name type="scientific">Penaeus vannamei</name>
    <name type="common">Whiteleg shrimp</name>
    <name type="synonym">Litopenaeus vannamei</name>
    <dbReference type="NCBI Taxonomy" id="6689"/>
    <lineage>
        <taxon>Eukaryota</taxon>
        <taxon>Metazoa</taxon>
        <taxon>Ecdysozoa</taxon>
        <taxon>Arthropoda</taxon>
        <taxon>Crustacea</taxon>
        <taxon>Multicrustacea</taxon>
        <taxon>Malacostraca</taxon>
        <taxon>Eumalacostraca</taxon>
        <taxon>Eucarida</taxon>
        <taxon>Decapoda</taxon>
        <taxon>Dendrobranchiata</taxon>
        <taxon>Penaeoidea</taxon>
        <taxon>Penaeidae</taxon>
        <taxon>Penaeus</taxon>
    </lineage>
</organism>
<dbReference type="PROSITE" id="PS50088">
    <property type="entry name" value="ANK_REPEAT"/>
    <property type="match status" value="1"/>
</dbReference>
<keyword evidence="2 3" id="KW-0040">ANK repeat</keyword>
<dbReference type="PANTHER" id="PTHR24171">
    <property type="entry name" value="ANKYRIN REPEAT DOMAIN-CONTAINING PROTEIN 39-RELATED"/>
    <property type="match status" value="1"/>
</dbReference>